<dbReference type="Proteomes" id="UP001055712">
    <property type="component" value="Unassembled WGS sequence"/>
</dbReference>
<evidence type="ECO:0000313" key="3">
    <source>
        <dbReference type="Proteomes" id="UP001055712"/>
    </source>
</evidence>
<feature type="domain" description="Methyltransferase" evidence="1">
    <location>
        <begin position="53"/>
        <end position="144"/>
    </location>
</feature>
<gene>
    <name evidence="2" type="ORF">D9Q98_004604</name>
</gene>
<organism evidence="2 3">
    <name type="scientific">Chlorella vulgaris</name>
    <name type="common">Green alga</name>
    <dbReference type="NCBI Taxonomy" id="3077"/>
    <lineage>
        <taxon>Eukaryota</taxon>
        <taxon>Viridiplantae</taxon>
        <taxon>Chlorophyta</taxon>
        <taxon>core chlorophytes</taxon>
        <taxon>Trebouxiophyceae</taxon>
        <taxon>Chlorellales</taxon>
        <taxon>Chlorellaceae</taxon>
        <taxon>Chlorella clade</taxon>
        <taxon>Chlorella</taxon>
    </lineage>
</organism>
<dbReference type="InterPro" id="IPR029063">
    <property type="entry name" value="SAM-dependent_MTases_sf"/>
</dbReference>
<dbReference type="EMBL" id="SIDB01000006">
    <property type="protein sequence ID" value="KAI3431555.1"/>
    <property type="molecule type" value="Genomic_DNA"/>
</dbReference>
<proteinExistence type="predicted"/>
<reference evidence="2" key="1">
    <citation type="journal article" date="2019" name="Plant J.">
        <title>Chlorella vulgaris genome assembly and annotation reveals the molecular basis for metabolic acclimation to high light conditions.</title>
        <authorList>
            <person name="Cecchin M."/>
            <person name="Marcolungo L."/>
            <person name="Rossato M."/>
            <person name="Girolomoni L."/>
            <person name="Cosentino E."/>
            <person name="Cuine S."/>
            <person name="Li-Beisson Y."/>
            <person name="Delledonne M."/>
            <person name="Ballottari M."/>
        </authorList>
    </citation>
    <scope>NUCLEOTIDE SEQUENCE</scope>
    <source>
        <strain evidence="2">211/11P</strain>
    </source>
</reference>
<reference evidence="2" key="2">
    <citation type="submission" date="2020-11" db="EMBL/GenBank/DDBJ databases">
        <authorList>
            <person name="Cecchin M."/>
            <person name="Marcolungo L."/>
            <person name="Rossato M."/>
            <person name="Girolomoni L."/>
            <person name="Cosentino E."/>
            <person name="Cuine S."/>
            <person name="Li-Beisson Y."/>
            <person name="Delledonne M."/>
            <person name="Ballottari M."/>
        </authorList>
    </citation>
    <scope>NUCLEOTIDE SEQUENCE</scope>
    <source>
        <strain evidence="2">211/11P</strain>
        <tissue evidence="2">Whole cell</tissue>
    </source>
</reference>
<dbReference type="CDD" id="cd02440">
    <property type="entry name" value="AdoMet_MTases"/>
    <property type="match status" value="1"/>
</dbReference>
<evidence type="ECO:0000259" key="1">
    <source>
        <dbReference type="Pfam" id="PF13649"/>
    </source>
</evidence>
<dbReference type="Pfam" id="PF13649">
    <property type="entry name" value="Methyltransf_25"/>
    <property type="match status" value="1"/>
</dbReference>
<dbReference type="Gene3D" id="3.40.50.150">
    <property type="entry name" value="Vaccinia Virus protein VP39"/>
    <property type="match status" value="1"/>
</dbReference>
<dbReference type="OrthoDB" id="66144at2759"/>
<dbReference type="InterPro" id="IPR041698">
    <property type="entry name" value="Methyltransf_25"/>
</dbReference>
<protein>
    <recommendedName>
        <fullName evidence="1">Methyltransferase domain-containing protein</fullName>
    </recommendedName>
</protein>
<dbReference type="SUPFAM" id="SSF53335">
    <property type="entry name" value="S-adenosyl-L-methionine-dependent methyltransferases"/>
    <property type="match status" value="1"/>
</dbReference>
<accession>A0A9D4TPY7</accession>
<dbReference type="AlphaFoldDB" id="A0A9D4TPY7"/>
<evidence type="ECO:0000313" key="2">
    <source>
        <dbReference type="EMBL" id="KAI3431555.1"/>
    </source>
</evidence>
<comment type="caution">
    <text evidence="2">The sequence shown here is derived from an EMBL/GenBank/DDBJ whole genome shotgun (WGS) entry which is preliminary data.</text>
</comment>
<name>A0A9D4TPY7_CHLVU</name>
<sequence length="267" mass="29233">MAAERLALLQRSWSLVADQYHRTFSPLFFPWIQDTLSVLTANSPPPGVIAVPCCGPGQELALVAAAFPQHRVVGLDLAEGMVRLAQQLVEGQGLGDRVEVRVGDASQLDSLAPLAAVLSVFGLQQMPQPAEVLANWTGCLAPGGVLAVCYWPAAVEESGPWQRLFQLTAGKPQADWKGEIPSAALRQGAQLVLDCRPAHEMAWPSVEAFWEGMTRGGPWHSRRLLYGDQHMEELRRQFMQAYPDLAAPLRHSPHGRLICLRRHAASL</sequence>
<keyword evidence="3" id="KW-1185">Reference proteome</keyword>